<keyword evidence="3" id="KW-1185">Reference proteome</keyword>
<name>A0A1H4X4H1_9MICC</name>
<dbReference type="AlphaFoldDB" id="A0A1H4X4H1"/>
<gene>
    <name evidence="2" type="ORF">SAMN04489745_3641</name>
</gene>
<protein>
    <submittedName>
        <fullName evidence="2">Uncharacterized protein</fullName>
    </submittedName>
</protein>
<proteinExistence type="predicted"/>
<feature type="region of interest" description="Disordered" evidence="1">
    <location>
        <begin position="22"/>
        <end position="74"/>
    </location>
</feature>
<dbReference type="EMBL" id="FNSN01000009">
    <property type="protein sequence ID" value="SEC99721.1"/>
    <property type="molecule type" value="Genomic_DNA"/>
</dbReference>
<dbReference type="STRING" id="156980.SAMN04489745_3641"/>
<evidence type="ECO:0000256" key="1">
    <source>
        <dbReference type="SAM" id="MobiDB-lite"/>
    </source>
</evidence>
<dbReference type="Proteomes" id="UP000182652">
    <property type="component" value="Unassembled WGS sequence"/>
</dbReference>
<evidence type="ECO:0000313" key="2">
    <source>
        <dbReference type="EMBL" id="SEC99721.1"/>
    </source>
</evidence>
<accession>A0A1H4X4H1</accession>
<organism evidence="2 3">
    <name type="scientific">Arthrobacter woluwensis</name>
    <dbReference type="NCBI Taxonomy" id="156980"/>
    <lineage>
        <taxon>Bacteria</taxon>
        <taxon>Bacillati</taxon>
        <taxon>Actinomycetota</taxon>
        <taxon>Actinomycetes</taxon>
        <taxon>Micrococcales</taxon>
        <taxon>Micrococcaceae</taxon>
        <taxon>Arthrobacter</taxon>
    </lineage>
</organism>
<reference evidence="2 3" key="1">
    <citation type="submission" date="2016-10" db="EMBL/GenBank/DDBJ databases">
        <authorList>
            <person name="de Groot N.N."/>
        </authorList>
    </citation>
    <scope>NUCLEOTIDE SEQUENCE [LARGE SCALE GENOMIC DNA]</scope>
    <source>
        <strain evidence="2 3">DSM 10495</strain>
    </source>
</reference>
<sequence>MIDTYTGSTVVVDDELAESLGSQYVPEDEYEARRGASRQPGRLRPGEPPRPRNPKAMARARSPRTSKEVGPWLM</sequence>
<evidence type="ECO:0000313" key="3">
    <source>
        <dbReference type="Proteomes" id="UP000182652"/>
    </source>
</evidence>